<organism evidence="8 9">
    <name type="scientific">Tersicoccus solisilvae</name>
    <dbReference type="NCBI Taxonomy" id="1882339"/>
    <lineage>
        <taxon>Bacteria</taxon>
        <taxon>Bacillati</taxon>
        <taxon>Actinomycetota</taxon>
        <taxon>Actinomycetes</taxon>
        <taxon>Micrococcales</taxon>
        <taxon>Micrococcaceae</taxon>
        <taxon>Tersicoccus</taxon>
    </lineage>
</organism>
<accession>A0ABQ1P7Z8</accession>
<dbReference type="EMBL" id="BMJI01000011">
    <property type="protein sequence ID" value="GGC92671.1"/>
    <property type="molecule type" value="Genomic_DNA"/>
</dbReference>
<dbReference type="RefSeq" id="WP_188668196.1">
    <property type="nucleotide sequence ID" value="NZ_BMJI01000011.1"/>
</dbReference>
<evidence type="ECO:0000259" key="7">
    <source>
        <dbReference type="Pfam" id="PF04138"/>
    </source>
</evidence>
<evidence type="ECO:0000256" key="3">
    <source>
        <dbReference type="ARBA" id="ARBA00022692"/>
    </source>
</evidence>
<dbReference type="PANTHER" id="PTHR38459:SF1">
    <property type="entry name" value="PROPHAGE BACTOPRENOL-LINKED GLUCOSE TRANSLOCASE HOMOLOG"/>
    <property type="match status" value="1"/>
</dbReference>
<comment type="subcellular location">
    <subcellularLocation>
        <location evidence="1">Membrane</location>
        <topology evidence="1">Multi-pass membrane protein</topology>
    </subcellularLocation>
</comment>
<name>A0ABQ1P7Z8_9MICC</name>
<dbReference type="Proteomes" id="UP000597761">
    <property type="component" value="Unassembled WGS sequence"/>
</dbReference>
<dbReference type="Pfam" id="PF04138">
    <property type="entry name" value="GtrA_DPMS_TM"/>
    <property type="match status" value="1"/>
</dbReference>
<evidence type="ECO:0000256" key="6">
    <source>
        <dbReference type="SAM" id="Phobius"/>
    </source>
</evidence>
<feature type="transmembrane region" description="Helical" evidence="6">
    <location>
        <begin position="119"/>
        <end position="137"/>
    </location>
</feature>
<keyword evidence="5 6" id="KW-0472">Membrane</keyword>
<comment type="caution">
    <text evidence="8">The sequence shown here is derived from an EMBL/GenBank/DDBJ whole genome shotgun (WGS) entry which is preliminary data.</text>
</comment>
<comment type="similarity">
    <text evidence="2">Belongs to the GtrA family.</text>
</comment>
<evidence type="ECO:0000313" key="9">
    <source>
        <dbReference type="Proteomes" id="UP000597761"/>
    </source>
</evidence>
<sequence>MHALVERFRGLFSMLVREILKFGTVGAIGVVINNGVWFLLVHGPMADSHAKAKVVSGIVATLFAWVANRYWTFRHKRQPNKVRELIQFLVINAIGVGIEAGCVWFTFYVLGLRDTTSSFIAGGVVGLALGTVFRFIAYRYWVFAAELNTEPEFADDIAAHDQQRWTETERLRQVRAEEVRRDEVRQGLESDGR</sequence>
<feature type="domain" description="GtrA/DPMS transmembrane" evidence="7">
    <location>
        <begin position="21"/>
        <end position="143"/>
    </location>
</feature>
<keyword evidence="4 6" id="KW-1133">Transmembrane helix</keyword>
<evidence type="ECO:0000256" key="1">
    <source>
        <dbReference type="ARBA" id="ARBA00004141"/>
    </source>
</evidence>
<proteinExistence type="inferred from homology"/>
<protein>
    <recommendedName>
        <fullName evidence="7">GtrA/DPMS transmembrane domain-containing protein</fullName>
    </recommendedName>
</protein>
<evidence type="ECO:0000256" key="2">
    <source>
        <dbReference type="ARBA" id="ARBA00009399"/>
    </source>
</evidence>
<keyword evidence="9" id="KW-1185">Reference proteome</keyword>
<feature type="transmembrane region" description="Helical" evidence="6">
    <location>
        <begin position="85"/>
        <end position="107"/>
    </location>
</feature>
<dbReference type="InterPro" id="IPR051401">
    <property type="entry name" value="GtrA_CellWall_Glycosyl"/>
</dbReference>
<dbReference type="InterPro" id="IPR007267">
    <property type="entry name" value="GtrA_DPMS_TM"/>
</dbReference>
<evidence type="ECO:0000313" key="8">
    <source>
        <dbReference type="EMBL" id="GGC92671.1"/>
    </source>
</evidence>
<feature type="transmembrane region" description="Helical" evidence="6">
    <location>
        <begin position="52"/>
        <end position="73"/>
    </location>
</feature>
<evidence type="ECO:0000256" key="4">
    <source>
        <dbReference type="ARBA" id="ARBA00022989"/>
    </source>
</evidence>
<gene>
    <name evidence="8" type="ORF">GCM10011512_19690</name>
</gene>
<evidence type="ECO:0000256" key="5">
    <source>
        <dbReference type="ARBA" id="ARBA00023136"/>
    </source>
</evidence>
<feature type="transmembrane region" description="Helical" evidence="6">
    <location>
        <begin position="20"/>
        <end position="40"/>
    </location>
</feature>
<reference evidence="9" key="1">
    <citation type="journal article" date="2019" name="Int. J. Syst. Evol. Microbiol.">
        <title>The Global Catalogue of Microorganisms (GCM) 10K type strain sequencing project: providing services to taxonomists for standard genome sequencing and annotation.</title>
        <authorList>
            <consortium name="The Broad Institute Genomics Platform"/>
            <consortium name="The Broad Institute Genome Sequencing Center for Infectious Disease"/>
            <person name="Wu L."/>
            <person name="Ma J."/>
        </authorList>
    </citation>
    <scope>NUCLEOTIDE SEQUENCE [LARGE SCALE GENOMIC DNA]</scope>
    <source>
        <strain evidence="9">CGMCC 1.15480</strain>
    </source>
</reference>
<dbReference type="PANTHER" id="PTHR38459">
    <property type="entry name" value="PROPHAGE BACTOPRENOL-LINKED GLUCOSE TRANSLOCASE HOMOLOG"/>
    <property type="match status" value="1"/>
</dbReference>
<keyword evidence="3 6" id="KW-0812">Transmembrane</keyword>